<dbReference type="InterPro" id="IPR020084">
    <property type="entry name" value="NUDIX_hydrolase_CS"/>
</dbReference>
<dbReference type="EMBL" id="JAJOMB010000030">
    <property type="protein sequence ID" value="MCD5316470.1"/>
    <property type="molecule type" value="Genomic_DNA"/>
</dbReference>
<protein>
    <submittedName>
        <fullName evidence="7">NUDIX hydrolase</fullName>
    </submittedName>
</protein>
<dbReference type="RefSeq" id="WP_231449321.1">
    <property type="nucleotide sequence ID" value="NZ_JAJOMB010000030.1"/>
</dbReference>
<evidence type="ECO:0000256" key="4">
    <source>
        <dbReference type="ARBA" id="ARBA00022842"/>
    </source>
</evidence>
<dbReference type="Gene3D" id="3.90.79.10">
    <property type="entry name" value="Nucleoside Triphosphate Pyrophosphohydrolase"/>
    <property type="match status" value="1"/>
</dbReference>
<comment type="similarity">
    <text evidence="2 5">Belongs to the Nudix hydrolase family.</text>
</comment>
<dbReference type="PROSITE" id="PS51462">
    <property type="entry name" value="NUDIX"/>
    <property type="match status" value="1"/>
</dbReference>
<dbReference type="AlphaFoldDB" id="A0A9X1NLE3"/>
<sequence length="166" mass="18189">MTNTETAYAAWLATLPRKVMGAGVLFTDVSGDETKVLLVEPTYRDTWGLPGGVVEAGESPRDGAARETLEELGFQIQPGRLLVVDWIAPRPIGGDSVDWMFEGGQLPEGTNIVLQEEELRSWAWCTTEEVAERTHERLARRIANALTAQELGVTFYLENGLQVSGA</sequence>
<dbReference type="CDD" id="cd18876">
    <property type="entry name" value="NUDIX_Hydrolase"/>
    <property type="match status" value="1"/>
</dbReference>
<reference evidence="7" key="1">
    <citation type="submission" date="2021-11" db="EMBL/GenBank/DDBJ databases">
        <title>Streptomyces corallinus and Kineosporia corallina sp. nov., two new coral-derived marine actinobacteria.</title>
        <authorList>
            <person name="Buangrab K."/>
            <person name="Sutthacheep M."/>
            <person name="Yeemin T."/>
            <person name="Harunari E."/>
            <person name="Igarashi Y."/>
            <person name="Sripreechasak P."/>
            <person name="Kanchanasin P."/>
            <person name="Tanasupawat S."/>
            <person name="Phongsopitanun W."/>
        </authorList>
    </citation>
    <scope>NUCLEOTIDE SEQUENCE</scope>
    <source>
        <strain evidence="7">JCM 31032</strain>
    </source>
</reference>
<feature type="domain" description="Nudix hydrolase" evidence="6">
    <location>
        <begin position="16"/>
        <end position="147"/>
    </location>
</feature>
<evidence type="ECO:0000259" key="6">
    <source>
        <dbReference type="PROSITE" id="PS51462"/>
    </source>
</evidence>
<keyword evidence="8" id="KW-1185">Reference proteome</keyword>
<keyword evidence="3 5" id="KW-0378">Hydrolase</keyword>
<comment type="cofactor">
    <cofactor evidence="1">
        <name>Mg(2+)</name>
        <dbReference type="ChEBI" id="CHEBI:18420"/>
    </cofactor>
</comment>
<accession>A0A9X1NLE3</accession>
<dbReference type="InterPro" id="IPR000086">
    <property type="entry name" value="NUDIX_hydrolase_dom"/>
</dbReference>
<gene>
    <name evidence="7" type="ORF">LR394_36795</name>
</gene>
<dbReference type="InterPro" id="IPR020476">
    <property type="entry name" value="Nudix_hydrolase"/>
</dbReference>
<evidence type="ECO:0000256" key="1">
    <source>
        <dbReference type="ARBA" id="ARBA00001946"/>
    </source>
</evidence>
<keyword evidence="4" id="KW-0460">Magnesium</keyword>
<dbReference type="PROSITE" id="PS00893">
    <property type="entry name" value="NUDIX_BOX"/>
    <property type="match status" value="1"/>
</dbReference>
<proteinExistence type="inferred from homology"/>
<dbReference type="GO" id="GO:0016787">
    <property type="term" value="F:hydrolase activity"/>
    <property type="evidence" value="ECO:0007669"/>
    <property type="project" value="UniProtKB-KW"/>
</dbReference>
<dbReference type="Proteomes" id="UP001138997">
    <property type="component" value="Unassembled WGS sequence"/>
</dbReference>
<organism evidence="7 8">
    <name type="scientific">Kineosporia babensis</name>
    <dbReference type="NCBI Taxonomy" id="499548"/>
    <lineage>
        <taxon>Bacteria</taxon>
        <taxon>Bacillati</taxon>
        <taxon>Actinomycetota</taxon>
        <taxon>Actinomycetes</taxon>
        <taxon>Kineosporiales</taxon>
        <taxon>Kineosporiaceae</taxon>
        <taxon>Kineosporia</taxon>
    </lineage>
</organism>
<evidence type="ECO:0000313" key="7">
    <source>
        <dbReference type="EMBL" id="MCD5316470.1"/>
    </source>
</evidence>
<dbReference type="SUPFAM" id="SSF55811">
    <property type="entry name" value="Nudix"/>
    <property type="match status" value="1"/>
</dbReference>
<comment type="caution">
    <text evidence="7">The sequence shown here is derived from an EMBL/GenBank/DDBJ whole genome shotgun (WGS) entry which is preliminary data.</text>
</comment>
<evidence type="ECO:0000256" key="2">
    <source>
        <dbReference type="ARBA" id="ARBA00005582"/>
    </source>
</evidence>
<dbReference type="PRINTS" id="PR00502">
    <property type="entry name" value="NUDIXFAMILY"/>
</dbReference>
<dbReference type="PANTHER" id="PTHR43046">
    <property type="entry name" value="GDP-MANNOSE MANNOSYL HYDROLASE"/>
    <property type="match status" value="1"/>
</dbReference>
<evidence type="ECO:0000313" key="8">
    <source>
        <dbReference type="Proteomes" id="UP001138997"/>
    </source>
</evidence>
<evidence type="ECO:0000256" key="3">
    <source>
        <dbReference type="ARBA" id="ARBA00022801"/>
    </source>
</evidence>
<name>A0A9X1NLE3_9ACTN</name>
<dbReference type="InterPro" id="IPR015797">
    <property type="entry name" value="NUDIX_hydrolase-like_dom_sf"/>
</dbReference>
<dbReference type="Pfam" id="PF00293">
    <property type="entry name" value="NUDIX"/>
    <property type="match status" value="1"/>
</dbReference>
<evidence type="ECO:0000256" key="5">
    <source>
        <dbReference type="RuleBase" id="RU003476"/>
    </source>
</evidence>
<dbReference type="PANTHER" id="PTHR43046:SF12">
    <property type="entry name" value="GDP-MANNOSE MANNOSYL HYDROLASE"/>
    <property type="match status" value="1"/>
</dbReference>